<evidence type="ECO:0000313" key="5">
    <source>
        <dbReference type="Proteomes" id="UP000186323"/>
    </source>
</evidence>
<feature type="domain" description="G" evidence="1">
    <location>
        <begin position="22"/>
        <end position="135"/>
    </location>
</feature>
<feature type="domain" description="Hydrogen maturase F tetramerization" evidence="3">
    <location>
        <begin position="293"/>
        <end position="408"/>
    </location>
</feature>
<evidence type="ECO:0000259" key="3">
    <source>
        <dbReference type="Pfam" id="PF18133"/>
    </source>
</evidence>
<dbReference type="GO" id="GO:0002098">
    <property type="term" value="P:tRNA wobble uridine modification"/>
    <property type="evidence" value="ECO:0007669"/>
    <property type="project" value="TreeGrafter"/>
</dbReference>
<dbReference type="NCBIfam" id="TIGR00231">
    <property type="entry name" value="small_GTP"/>
    <property type="match status" value="1"/>
</dbReference>
<organism evidence="4 5">
    <name type="scientific">Desulfovibrio piger</name>
    <dbReference type="NCBI Taxonomy" id="901"/>
    <lineage>
        <taxon>Bacteria</taxon>
        <taxon>Pseudomonadati</taxon>
        <taxon>Thermodesulfobacteriota</taxon>
        <taxon>Desulfovibrionia</taxon>
        <taxon>Desulfovibrionales</taxon>
        <taxon>Desulfovibrionaceae</taxon>
        <taxon>Desulfovibrio</taxon>
    </lineage>
</organism>
<gene>
    <name evidence="4" type="ORF">DESPIGER_1376</name>
</gene>
<dbReference type="InterPro" id="IPR006073">
    <property type="entry name" value="GTP-bd"/>
</dbReference>
<dbReference type="Pfam" id="PF18133">
    <property type="entry name" value="HydF_tetramer"/>
    <property type="match status" value="1"/>
</dbReference>
<dbReference type="PANTHER" id="PTHR42714:SF6">
    <property type="entry name" value="TRANSLATION INITIATION FACTOR IF-2"/>
    <property type="match status" value="1"/>
</dbReference>
<dbReference type="InterPro" id="IPR040644">
    <property type="entry name" value="HydF_tetramer"/>
</dbReference>
<dbReference type="GO" id="GO:0030488">
    <property type="term" value="P:tRNA methylation"/>
    <property type="evidence" value="ECO:0007669"/>
    <property type="project" value="TreeGrafter"/>
</dbReference>
<keyword evidence="5" id="KW-1185">Reference proteome</keyword>
<feature type="domain" description="Hydrogen maturase F dimerization" evidence="2">
    <location>
        <begin position="190"/>
        <end position="288"/>
    </location>
</feature>
<evidence type="ECO:0000259" key="1">
    <source>
        <dbReference type="Pfam" id="PF01926"/>
    </source>
</evidence>
<dbReference type="InterPro" id="IPR005225">
    <property type="entry name" value="Small_GTP-bd"/>
</dbReference>
<dbReference type="Proteomes" id="UP000186323">
    <property type="component" value="Chromosome I"/>
</dbReference>
<dbReference type="NCBIfam" id="TIGR03918">
    <property type="entry name" value="GTP_HydF"/>
    <property type="match status" value="1"/>
</dbReference>
<dbReference type="Gene3D" id="3.40.50.11420">
    <property type="match status" value="1"/>
</dbReference>
<dbReference type="GO" id="GO:0005737">
    <property type="term" value="C:cytoplasm"/>
    <property type="evidence" value="ECO:0007669"/>
    <property type="project" value="TreeGrafter"/>
</dbReference>
<dbReference type="SUPFAM" id="SSF52540">
    <property type="entry name" value="P-loop containing nucleoside triphosphate hydrolases"/>
    <property type="match status" value="1"/>
</dbReference>
<dbReference type="InterPro" id="IPR023873">
    <property type="entry name" value="FeFe-hyd_GTPase_HydF"/>
</dbReference>
<sequence length="424" mass="44686">MTGGHQKEFGMNESPKALRLHIGLFGRRNAGKSSLLNALVGQDVAIVSPTPGSTADPVEKTLEMAPLGPVVFLDTAGLDDLDAPLGARRVERSLRAMRRVDVALLVLDGPCWEAVENDTAARLAAAGIPFAVVVNSRGAADACDAAWRPADLAAMVPVLWASAREGWGLEGIRAALARLAPAGTLKQPPLVHDLLPEHGTLLLVVPLDSGAPQGRLILPQVQTIRDSLDGRCLCLVVTEEQLPQAFAALREPPDLVVCDSQVVHVAARLTPPSVPLTTFSILMARAKGDLVALARGAAALTRLRPGQTVLVQEACSHHAQKDDIGRVKIPRLLARLAGGPVETPMLAGKEFTEYAGDAAAVVHCGACAITRGQMLARLDEARAHGLPMTNYGMCISLAQGVLERVLSPFPEALAAWRAQAQLPG</sequence>
<dbReference type="InterPro" id="IPR027417">
    <property type="entry name" value="P-loop_NTPase"/>
</dbReference>
<dbReference type="Gene3D" id="3.40.50.11410">
    <property type="match status" value="1"/>
</dbReference>
<dbReference type="Gene3D" id="3.40.50.300">
    <property type="entry name" value="P-loop containing nucleotide triphosphate hydrolases"/>
    <property type="match status" value="1"/>
</dbReference>
<evidence type="ECO:0000259" key="2">
    <source>
        <dbReference type="Pfam" id="PF18128"/>
    </source>
</evidence>
<proteinExistence type="predicted"/>
<dbReference type="AlphaFoldDB" id="A0A1K1LIA4"/>
<dbReference type="CDD" id="cd00880">
    <property type="entry name" value="Era_like"/>
    <property type="match status" value="1"/>
</dbReference>
<dbReference type="Pfam" id="PF18128">
    <property type="entry name" value="HydF_dimer"/>
    <property type="match status" value="1"/>
</dbReference>
<dbReference type="PANTHER" id="PTHR42714">
    <property type="entry name" value="TRNA MODIFICATION GTPASE GTPBP3"/>
    <property type="match status" value="1"/>
</dbReference>
<dbReference type="InterPro" id="IPR041606">
    <property type="entry name" value="HydF_dimer"/>
</dbReference>
<accession>A0A1K1LIA4</accession>
<reference evidence="5" key="1">
    <citation type="submission" date="2016-10" db="EMBL/GenBank/DDBJ databases">
        <authorList>
            <person name="Wegmann U."/>
        </authorList>
    </citation>
    <scope>NUCLEOTIDE SEQUENCE [LARGE SCALE GENOMIC DNA]</scope>
</reference>
<dbReference type="GO" id="GO:0005525">
    <property type="term" value="F:GTP binding"/>
    <property type="evidence" value="ECO:0007669"/>
    <property type="project" value="InterPro"/>
</dbReference>
<name>A0A1K1LIA4_9BACT</name>
<protein>
    <submittedName>
        <fullName evidence="4">[FeFe]-hydrogenase maturation GTPase HydF</fullName>
    </submittedName>
</protein>
<dbReference type="Pfam" id="PF01926">
    <property type="entry name" value="MMR_HSR1"/>
    <property type="match status" value="1"/>
</dbReference>
<evidence type="ECO:0000313" key="4">
    <source>
        <dbReference type="EMBL" id="SFV73222.1"/>
    </source>
</evidence>
<dbReference type="KEGG" id="dpg:DESPIGER_1376"/>
<dbReference type="EMBL" id="LT630450">
    <property type="protein sequence ID" value="SFV73222.1"/>
    <property type="molecule type" value="Genomic_DNA"/>
</dbReference>